<feature type="domain" description="Mur ligase N-terminal catalytic" evidence="9">
    <location>
        <begin position="19"/>
        <end position="82"/>
    </location>
</feature>
<keyword evidence="5" id="KW-0067">ATP-binding</keyword>
<evidence type="ECO:0000259" key="10">
    <source>
        <dbReference type="Pfam" id="PF02875"/>
    </source>
</evidence>
<dbReference type="NCBIfam" id="TIGR01085">
    <property type="entry name" value="murE"/>
    <property type="match status" value="1"/>
</dbReference>
<dbReference type="SUPFAM" id="SSF63418">
    <property type="entry name" value="MurE/MurF N-terminal domain"/>
    <property type="match status" value="1"/>
</dbReference>
<dbReference type="SUPFAM" id="SSF53623">
    <property type="entry name" value="MurD-like peptide ligases, catalytic domain"/>
    <property type="match status" value="1"/>
</dbReference>
<reference evidence="12" key="1">
    <citation type="submission" date="2016-10" db="EMBL/GenBank/DDBJ databases">
        <authorList>
            <person name="de Groot N.N."/>
        </authorList>
    </citation>
    <scope>NUCLEOTIDE SEQUENCE</scope>
</reference>
<accession>A0A1W1E056</accession>
<dbReference type="InterPro" id="IPR005761">
    <property type="entry name" value="UDP-N-AcMur-Glu-dNH2Pim_ligase"/>
</dbReference>
<dbReference type="Pfam" id="PF08245">
    <property type="entry name" value="Mur_ligase_M"/>
    <property type="match status" value="1"/>
</dbReference>
<dbReference type="PANTHER" id="PTHR23135">
    <property type="entry name" value="MUR LIGASE FAMILY MEMBER"/>
    <property type="match status" value="1"/>
</dbReference>
<evidence type="ECO:0000256" key="8">
    <source>
        <dbReference type="ARBA" id="ARBA00023316"/>
    </source>
</evidence>
<dbReference type="Gene3D" id="3.40.1190.10">
    <property type="entry name" value="Mur-like, catalytic domain"/>
    <property type="match status" value="1"/>
</dbReference>
<dbReference type="InterPro" id="IPR018109">
    <property type="entry name" value="Folylpolyglutamate_synth_CS"/>
</dbReference>
<proteinExistence type="inferred from homology"/>
<dbReference type="InterPro" id="IPR035911">
    <property type="entry name" value="MurE/MurF_N"/>
</dbReference>
<dbReference type="HAMAP" id="MF_00208">
    <property type="entry name" value="MurE"/>
    <property type="match status" value="1"/>
</dbReference>
<dbReference type="Gene3D" id="3.40.1390.10">
    <property type="entry name" value="MurE/MurF, N-terminal domain"/>
    <property type="match status" value="1"/>
</dbReference>
<feature type="domain" description="Mur ligase C-terminal" evidence="10">
    <location>
        <begin position="314"/>
        <end position="437"/>
    </location>
</feature>
<keyword evidence="7" id="KW-0573">Peptidoglycan synthesis</keyword>
<dbReference type="EMBL" id="FPHY01000192">
    <property type="protein sequence ID" value="SFV87350.1"/>
    <property type="molecule type" value="Genomic_DNA"/>
</dbReference>
<evidence type="ECO:0000259" key="11">
    <source>
        <dbReference type="Pfam" id="PF08245"/>
    </source>
</evidence>
<dbReference type="GO" id="GO:0071555">
    <property type="term" value="P:cell wall organization"/>
    <property type="evidence" value="ECO:0007669"/>
    <property type="project" value="UniProtKB-KW"/>
</dbReference>
<dbReference type="PROSITE" id="PS01011">
    <property type="entry name" value="FOLYLPOLYGLU_SYNT_1"/>
    <property type="match status" value="1"/>
</dbReference>
<feature type="domain" description="Mur ligase central" evidence="11">
    <location>
        <begin position="102"/>
        <end position="289"/>
    </location>
</feature>
<keyword evidence="4" id="KW-0547">Nucleotide-binding</keyword>
<evidence type="ECO:0000256" key="4">
    <source>
        <dbReference type="ARBA" id="ARBA00022741"/>
    </source>
</evidence>
<dbReference type="GO" id="GO:0051301">
    <property type="term" value="P:cell division"/>
    <property type="evidence" value="ECO:0007669"/>
    <property type="project" value="InterPro"/>
</dbReference>
<name>A0A1W1E056_9ZZZZ</name>
<keyword evidence="3 12" id="KW-0436">Ligase</keyword>
<evidence type="ECO:0000256" key="7">
    <source>
        <dbReference type="ARBA" id="ARBA00022984"/>
    </source>
</evidence>
<comment type="similarity">
    <text evidence="1">Belongs to the MurCDEF family. MurE subfamily.</text>
</comment>
<dbReference type="AlphaFoldDB" id="A0A1W1E056"/>
<evidence type="ECO:0000256" key="6">
    <source>
        <dbReference type="ARBA" id="ARBA00022960"/>
    </source>
</evidence>
<dbReference type="InterPro" id="IPR004101">
    <property type="entry name" value="Mur_ligase_C"/>
</dbReference>
<dbReference type="GO" id="GO:0004326">
    <property type="term" value="F:tetrahydrofolylpolyglutamate synthase activity"/>
    <property type="evidence" value="ECO:0007669"/>
    <property type="project" value="InterPro"/>
</dbReference>
<evidence type="ECO:0000259" key="9">
    <source>
        <dbReference type="Pfam" id="PF01225"/>
    </source>
</evidence>
<evidence type="ECO:0000256" key="3">
    <source>
        <dbReference type="ARBA" id="ARBA00022598"/>
    </source>
</evidence>
<evidence type="ECO:0000256" key="1">
    <source>
        <dbReference type="ARBA" id="ARBA00005898"/>
    </source>
</evidence>
<dbReference type="InterPro" id="IPR036615">
    <property type="entry name" value="Mur_ligase_C_dom_sf"/>
</dbReference>
<dbReference type="GO" id="GO:0005737">
    <property type="term" value="C:cytoplasm"/>
    <property type="evidence" value="ECO:0007669"/>
    <property type="project" value="InterPro"/>
</dbReference>
<keyword evidence="8" id="KW-0961">Cell wall biogenesis/degradation</keyword>
<dbReference type="Gene3D" id="3.90.190.20">
    <property type="entry name" value="Mur ligase, C-terminal domain"/>
    <property type="match status" value="1"/>
</dbReference>
<protein>
    <submittedName>
        <fullName evidence="12">UDP-N-acetylmuramoylalanyl-D-glutamate--2,6-diaminopimelate ligase</fullName>
        <ecNumber evidence="12">6.3.2.13</ecNumber>
    </submittedName>
</protein>
<dbReference type="InterPro" id="IPR036565">
    <property type="entry name" value="Mur-like_cat_sf"/>
</dbReference>
<evidence type="ECO:0000313" key="12">
    <source>
        <dbReference type="EMBL" id="SFV87350.1"/>
    </source>
</evidence>
<dbReference type="InterPro" id="IPR000713">
    <property type="entry name" value="Mur_ligase_N"/>
</dbReference>
<dbReference type="InterPro" id="IPR013221">
    <property type="entry name" value="Mur_ligase_cen"/>
</dbReference>
<keyword evidence="2" id="KW-0963">Cytoplasm</keyword>
<dbReference type="NCBIfam" id="NF001126">
    <property type="entry name" value="PRK00139.1-4"/>
    <property type="match status" value="1"/>
</dbReference>
<dbReference type="GO" id="GO:0008765">
    <property type="term" value="F:UDP-N-acetylmuramoylalanyl-D-glutamate-2,6-diaminopimelate ligase activity"/>
    <property type="evidence" value="ECO:0007669"/>
    <property type="project" value="UniProtKB-EC"/>
</dbReference>
<evidence type="ECO:0000256" key="2">
    <source>
        <dbReference type="ARBA" id="ARBA00022490"/>
    </source>
</evidence>
<evidence type="ECO:0000256" key="5">
    <source>
        <dbReference type="ARBA" id="ARBA00022840"/>
    </source>
</evidence>
<keyword evidence="6" id="KW-0133">Cell shape</keyword>
<dbReference type="GO" id="GO:0008360">
    <property type="term" value="P:regulation of cell shape"/>
    <property type="evidence" value="ECO:0007669"/>
    <property type="project" value="UniProtKB-KW"/>
</dbReference>
<dbReference type="Pfam" id="PF02875">
    <property type="entry name" value="Mur_ligase_C"/>
    <property type="match status" value="1"/>
</dbReference>
<dbReference type="GO" id="GO:0005524">
    <property type="term" value="F:ATP binding"/>
    <property type="evidence" value="ECO:0007669"/>
    <property type="project" value="UniProtKB-KW"/>
</dbReference>
<dbReference type="SUPFAM" id="SSF53244">
    <property type="entry name" value="MurD-like peptide ligases, peptide-binding domain"/>
    <property type="match status" value="1"/>
</dbReference>
<gene>
    <name evidence="12" type="ORF">MNB_SUP05-SYMBIONT-4-699</name>
</gene>
<sequence length="475" mass="52447">MNIKQLLQNIAPTEFDFSVEGLCLNAQQVQNGDLFIALQGKTVHGSDYIDQAIDNGCVCVLVDSKDIECAVPTIRIDDLSIYLPALATTFYDDATKVNIIGITGTNGKTSVACFVSQLLTMLGTKNGLIGTLGISNSEQNFSQTTPNIFTLYRTLDGYKKNGIDTVVLEVSSHGIDQNRIAGLNITHAVFTNLTQDHLDYHQNLTTYQKVKEQLFALPSVQSVILNRDDAHYLDFEAASKGKKITDYSLENFTDIKTTEQGFLTTLNGYVFEVPFLGKFNLSNILASFNTLKALGFSDEKVIPLLHKLMSPPGRMQKNPEKLIWIDYAHTPDALENAITTLKTHYPEHAIRVVFGCGGNRDQDKRSKMGKIASKLANTLILTNDNPRNEDPLAIINDILNGIDDSYEVDITEDRQLAIEGAVIAIDEEECLLIAGKGHETTQTFKNKTVESNDNDIVLAAIIEGARLKKIKNRQG</sequence>
<dbReference type="GO" id="GO:0009252">
    <property type="term" value="P:peptidoglycan biosynthetic process"/>
    <property type="evidence" value="ECO:0007669"/>
    <property type="project" value="UniProtKB-KW"/>
</dbReference>
<dbReference type="EC" id="6.3.2.13" evidence="12"/>
<dbReference type="Pfam" id="PF01225">
    <property type="entry name" value="Mur_ligase"/>
    <property type="match status" value="1"/>
</dbReference>
<dbReference type="PANTHER" id="PTHR23135:SF4">
    <property type="entry name" value="UDP-N-ACETYLMURAMOYL-L-ALANYL-D-GLUTAMATE--2,6-DIAMINOPIMELATE LIGASE MURE HOMOLOG, CHLOROPLASTIC"/>
    <property type="match status" value="1"/>
</dbReference>
<organism evidence="12">
    <name type="scientific">hydrothermal vent metagenome</name>
    <dbReference type="NCBI Taxonomy" id="652676"/>
    <lineage>
        <taxon>unclassified sequences</taxon>
        <taxon>metagenomes</taxon>
        <taxon>ecological metagenomes</taxon>
    </lineage>
</organism>